<name>A0ABW5YAB7_9SPHI</name>
<feature type="signal peptide" evidence="1">
    <location>
        <begin position="1"/>
        <end position="20"/>
    </location>
</feature>
<evidence type="ECO:0000313" key="2">
    <source>
        <dbReference type="EMBL" id="MFD2872277.1"/>
    </source>
</evidence>
<keyword evidence="3" id="KW-1185">Reference proteome</keyword>
<evidence type="ECO:0000256" key="1">
    <source>
        <dbReference type="SAM" id="SignalP"/>
    </source>
</evidence>
<dbReference type="RefSeq" id="WP_377183751.1">
    <property type="nucleotide sequence ID" value="NZ_JBHUPD010000001.1"/>
</dbReference>
<evidence type="ECO:0008006" key="4">
    <source>
        <dbReference type="Google" id="ProtNLM"/>
    </source>
</evidence>
<organism evidence="2 3">
    <name type="scientific">Mucilaginibacter ximonensis</name>
    <dbReference type="NCBI Taxonomy" id="538021"/>
    <lineage>
        <taxon>Bacteria</taxon>
        <taxon>Pseudomonadati</taxon>
        <taxon>Bacteroidota</taxon>
        <taxon>Sphingobacteriia</taxon>
        <taxon>Sphingobacteriales</taxon>
        <taxon>Sphingobacteriaceae</taxon>
        <taxon>Mucilaginibacter</taxon>
    </lineage>
</organism>
<gene>
    <name evidence="2" type="ORF">ACFS5N_07355</name>
</gene>
<sequence length="262" mass="30075">MIRKLKLAIILMVGTAAANAQTYTAKDLAGRWEFTRNKKANILFSSDSTGAWLQQDGFIFNRFKYTCGIQKPGDRYMEFKFTIEPKRTHPKYVSGYIKLLNDSTALIRIGWPIGKGADTTYQHGAVLRKIKQPSWNDAPRLPTYKDLLGNWRTYFKKQVMTTGVRFIDSVHAVFTYTDREQAMSYHINFTQQPTPIDFAAGSQVMHGYLVFQSYNYVRLELFPPDKDRPDHFTVFGHNTILQRQKQGVESESKDIAAPVANQ</sequence>
<comment type="caution">
    <text evidence="2">The sequence shown here is derived from an EMBL/GenBank/DDBJ whole genome shotgun (WGS) entry which is preliminary data.</text>
</comment>
<keyword evidence="1" id="KW-0732">Signal</keyword>
<dbReference type="Proteomes" id="UP001597557">
    <property type="component" value="Unassembled WGS sequence"/>
</dbReference>
<protein>
    <recommendedName>
        <fullName evidence="4">DUF2490 domain-containing protein</fullName>
    </recommendedName>
</protein>
<feature type="chain" id="PRO_5045616074" description="DUF2490 domain-containing protein" evidence="1">
    <location>
        <begin position="21"/>
        <end position="262"/>
    </location>
</feature>
<proteinExistence type="predicted"/>
<dbReference type="EMBL" id="JBHUPD010000001">
    <property type="protein sequence ID" value="MFD2872277.1"/>
    <property type="molecule type" value="Genomic_DNA"/>
</dbReference>
<reference evidence="3" key="1">
    <citation type="journal article" date="2019" name="Int. J. Syst. Evol. Microbiol.">
        <title>The Global Catalogue of Microorganisms (GCM) 10K type strain sequencing project: providing services to taxonomists for standard genome sequencing and annotation.</title>
        <authorList>
            <consortium name="The Broad Institute Genomics Platform"/>
            <consortium name="The Broad Institute Genome Sequencing Center for Infectious Disease"/>
            <person name="Wu L."/>
            <person name="Ma J."/>
        </authorList>
    </citation>
    <scope>NUCLEOTIDE SEQUENCE [LARGE SCALE GENOMIC DNA]</scope>
    <source>
        <strain evidence="3">KCTC 22437</strain>
    </source>
</reference>
<accession>A0ABW5YAB7</accession>
<evidence type="ECO:0000313" key="3">
    <source>
        <dbReference type="Proteomes" id="UP001597557"/>
    </source>
</evidence>